<dbReference type="GO" id="GO:0007165">
    <property type="term" value="P:signal transduction"/>
    <property type="evidence" value="ECO:0007669"/>
    <property type="project" value="TreeGrafter"/>
</dbReference>
<reference evidence="3 4" key="1">
    <citation type="submission" date="2013-02" db="EMBL/GenBank/DDBJ databases">
        <title>The Genome Sequence of Acinetobacter sp. NIPH 1859.</title>
        <authorList>
            <consortium name="The Broad Institute Genome Sequencing Platform"/>
            <consortium name="The Broad Institute Genome Sequencing Center for Infectious Disease"/>
            <person name="Cerqueira G."/>
            <person name="Feldgarden M."/>
            <person name="Courvalin P."/>
            <person name="Perichon B."/>
            <person name="Grillot-Courvalin C."/>
            <person name="Clermont D."/>
            <person name="Rocha E."/>
            <person name="Yoon E.-J."/>
            <person name="Nemec A."/>
            <person name="Walker B."/>
            <person name="Young S.K."/>
            <person name="Zeng Q."/>
            <person name="Gargeya S."/>
            <person name="Fitzgerald M."/>
            <person name="Haas B."/>
            <person name="Abouelleil A."/>
            <person name="Alvarado L."/>
            <person name="Arachchi H.M."/>
            <person name="Berlin A.M."/>
            <person name="Chapman S.B."/>
            <person name="Dewar J."/>
            <person name="Goldberg J."/>
            <person name="Griggs A."/>
            <person name="Gujja S."/>
            <person name="Hansen M."/>
            <person name="Howarth C."/>
            <person name="Imamovic A."/>
            <person name="Larimer J."/>
            <person name="McCowan C."/>
            <person name="Murphy C."/>
            <person name="Neiman D."/>
            <person name="Pearson M."/>
            <person name="Priest M."/>
            <person name="Roberts A."/>
            <person name="Saif S."/>
            <person name="Shea T."/>
            <person name="Sisk P."/>
            <person name="Sykes S."/>
            <person name="Wortman J."/>
            <person name="Nusbaum C."/>
            <person name="Birren B."/>
        </authorList>
    </citation>
    <scope>NUCLEOTIDE SEQUENCE [LARGE SCALE GENOMIC DNA]</scope>
    <source>
        <strain evidence="3 4">NIPH 1859</strain>
    </source>
</reference>
<protein>
    <recommendedName>
        <fullName evidence="2">Tail specific protease domain-containing protein</fullName>
    </recommendedName>
</protein>
<dbReference type="PANTHER" id="PTHR32060:SF30">
    <property type="entry name" value="CARBOXY-TERMINAL PROCESSING PROTEASE CTPA"/>
    <property type="match status" value="1"/>
</dbReference>
<dbReference type="GO" id="GO:0008236">
    <property type="term" value="F:serine-type peptidase activity"/>
    <property type="evidence" value="ECO:0007669"/>
    <property type="project" value="InterPro"/>
</dbReference>
<dbReference type="Pfam" id="PF03572">
    <property type="entry name" value="Peptidase_S41"/>
    <property type="match status" value="1"/>
</dbReference>
<feature type="chain" id="PRO_5004151964" description="Tail specific protease domain-containing protein" evidence="1">
    <location>
        <begin position="20"/>
        <end position="369"/>
    </location>
</feature>
<feature type="domain" description="Tail specific protease" evidence="2">
    <location>
        <begin position="131"/>
        <end position="339"/>
    </location>
</feature>
<dbReference type="GO" id="GO:0006508">
    <property type="term" value="P:proteolysis"/>
    <property type="evidence" value="ECO:0007669"/>
    <property type="project" value="InterPro"/>
</dbReference>
<gene>
    <name evidence="3" type="ORF">F889_01794</name>
</gene>
<sequence>MKKYIITLLLIAGMSLTHSATTDISFNNEQCQQDFNFIAKFLLENDAGIHADGWKTYPDIISKTLQTQQTKITQITTIKDCVEIIEPFLRTIRKGHLWASDQSIFHDFHLNTDSNTDKKPIETQQLSELTTYIKVTSFREGMKGKLEKVIQSNQDNIRSSPYIIIDVRESNGGNDSNYLPLIQLLGQHEYWFQSPKLFSTPENIKAWTIYKTLLNSASHNKWNDAITAKMRTQLWRWVSLFDRNEIKQTIHKQEAWAQPKKVAILMSSECGSSCEQFILTVKQHPNVITMGQNSYGAIAASNMLEKLTPSNKIYLSYTGTYVNLGIQDVDRLGIPPQIKLTQPRDKIAYDAEVSLAQSLLENEKAYKTN</sequence>
<dbReference type="InterPro" id="IPR005151">
    <property type="entry name" value="Tail-specific_protease"/>
</dbReference>
<dbReference type="OrthoDB" id="9758793at2"/>
<evidence type="ECO:0000313" key="4">
    <source>
        <dbReference type="Proteomes" id="UP000013009"/>
    </source>
</evidence>
<comment type="caution">
    <text evidence="3">The sequence shown here is derived from an EMBL/GenBank/DDBJ whole genome shotgun (WGS) entry which is preliminary data.</text>
</comment>
<dbReference type="PATRIC" id="fig|1217695.3.peg.1739"/>
<dbReference type="Gene3D" id="3.90.226.10">
    <property type="entry name" value="2-enoyl-CoA Hydratase, Chain A, domain 1"/>
    <property type="match status" value="1"/>
</dbReference>
<keyword evidence="1" id="KW-0732">Signal</keyword>
<dbReference type="GO" id="GO:0004175">
    <property type="term" value="F:endopeptidase activity"/>
    <property type="evidence" value="ECO:0007669"/>
    <property type="project" value="TreeGrafter"/>
</dbReference>
<dbReference type="SUPFAM" id="SSF52096">
    <property type="entry name" value="ClpP/crotonase"/>
    <property type="match status" value="1"/>
</dbReference>
<evidence type="ECO:0000256" key="1">
    <source>
        <dbReference type="SAM" id="SignalP"/>
    </source>
</evidence>
<dbReference type="EMBL" id="APRZ01000015">
    <property type="protein sequence ID" value="ENX34512.1"/>
    <property type="molecule type" value="Genomic_DNA"/>
</dbReference>
<dbReference type="InterPro" id="IPR029045">
    <property type="entry name" value="ClpP/crotonase-like_dom_sf"/>
</dbReference>
<dbReference type="AlphaFoldDB" id="N9R5V2"/>
<dbReference type="GO" id="GO:0030288">
    <property type="term" value="C:outer membrane-bounded periplasmic space"/>
    <property type="evidence" value="ECO:0007669"/>
    <property type="project" value="TreeGrafter"/>
</dbReference>
<proteinExistence type="predicted"/>
<dbReference type="Proteomes" id="UP000013009">
    <property type="component" value="Unassembled WGS sequence"/>
</dbReference>
<keyword evidence="4" id="KW-1185">Reference proteome</keyword>
<accession>N9R5V2</accession>
<dbReference type="HOGENOM" id="CLU_736993_0_0_6"/>
<dbReference type="PANTHER" id="PTHR32060">
    <property type="entry name" value="TAIL-SPECIFIC PROTEASE"/>
    <property type="match status" value="1"/>
</dbReference>
<feature type="signal peptide" evidence="1">
    <location>
        <begin position="1"/>
        <end position="19"/>
    </location>
</feature>
<organism evidence="3 4">
    <name type="scientific">Acinetobacter colistiniresistens</name>
    <dbReference type="NCBI Taxonomy" id="280145"/>
    <lineage>
        <taxon>Bacteria</taxon>
        <taxon>Pseudomonadati</taxon>
        <taxon>Pseudomonadota</taxon>
        <taxon>Gammaproteobacteria</taxon>
        <taxon>Moraxellales</taxon>
        <taxon>Moraxellaceae</taxon>
        <taxon>Acinetobacter</taxon>
    </lineage>
</organism>
<dbReference type="RefSeq" id="WP_005273233.1">
    <property type="nucleotide sequence ID" value="NZ_KB850195.1"/>
</dbReference>
<evidence type="ECO:0000313" key="3">
    <source>
        <dbReference type="EMBL" id="ENX34512.1"/>
    </source>
</evidence>
<evidence type="ECO:0000259" key="2">
    <source>
        <dbReference type="Pfam" id="PF03572"/>
    </source>
</evidence>
<name>N9R5V2_9GAMM</name>